<dbReference type="WBParaSite" id="SVE_1086600.1">
    <property type="protein sequence ID" value="SVE_1086600.1"/>
    <property type="gene ID" value="SVE_1086600"/>
</dbReference>
<dbReference type="STRING" id="75913.A0A0K0FP15"/>
<name>A0A0K0FP15_STRVS</name>
<reference evidence="4" key="2">
    <citation type="submission" date="2015-08" db="UniProtKB">
        <authorList>
            <consortium name="WormBaseParasite"/>
        </authorList>
    </citation>
    <scope>IDENTIFICATION</scope>
</reference>
<evidence type="ECO:0000259" key="2">
    <source>
        <dbReference type="PROSITE" id="PS50202"/>
    </source>
</evidence>
<accession>A0A0K0FP15</accession>
<evidence type="ECO:0000313" key="3">
    <source>
        <dbReference type="Proteomes" id="UP000035680"/>
    </source>
</evidence>
<protein>
    <recommendedName>
        <fullName evidence="1">Major sperm protein</fullName>
    </recommendedName>
</protein>
<keyword evidence="3" id="KW-1185">Reference proteome</keyword>
<evidence type="ECO:0000313" key="4">
    <source>
        <dbReference type="WBParaSite" id="SVE_1086600.1"/>
    </source>
</evidence>
<dbReference type="PANTHER" id="PTHR21513">
    <property type="entry name" value="MAJOR SPERM PROTEIN"/>
    <property type="match status" value="1"/>
</dbReference>
<dbReference type="InterPro" id="IPR000535">
    <property type="entry name" value="MSP_dom"/>
</dbReference>
<feature type="domain" description="MSP" evidence="2">
    <location>
        <begin position="5"/>
        <end position="122"/>
    </location>
</feature>
<dbReference type="InterPro" id="IPR013783">
    <property type="entry name" value="Ig-like_fold"/>
</dbReference>
<dbReference type="Proteomes" id="UP000035680">
    <property type="component" value="Unassembled WGS sequence"/>
</dbReference>
<dbReference type="PANTHER" id="PTHR21513:SF19">
    <property type="entry name" value="MAJOR SPERM PROTEIN"/>
    <property type="match status" value="1"/>
</dbReference>
<dbReference type="Gene3D" id="2.60.40.10">
    <property type="entry name" value="Immunoglobulins"/>
    <property type="match status" value="1"/>
</dbReference>
<organism evidence="3 4">
    <name type="scientific">Strongyloides venezuelensis</name>
    <name type="common">Threadworm</name>
    <dbReference type="NCBI Taxonomy" id="75913"/>
    <lineage>
        <taxon>Eukaryota</taxon>
        <taxon>Metazoa</taxon>
        <taxon>Ecdysozoa</taxon>
        <taxon>Nematoda</taxon>
        <taxon>Chromadorea</taxon>
        <taxon>Rhabditida</taxon>
        <taxon>Tylenchina</taxon>
        <taxon>Panagrolaimomorpha</taxon>
        <taxon>Strongyloidoidea</taxon>
        <taxon>Strongyloididae</taxon>
        <taxon>Strongyloides</taxon>
    </lineage>
</organism>
<dbReference type="Pfam" id="PF00635">
    <property type="entry name" value="Motile_Sperm"/>
    <property type="match status" value="1"/>
</dbReference>
<reference evidence="3" key="1">
    <citation type="submission" date="2014-07" db="EMBL/GenBank/DDBJ databases">
        <authorList>
            <person name="Martin A.A"/>
            <person name="De Silva N."/>
        </authorList>
    </citation>
    <scope>NUCLEOTIDE SEQUENCE</scope>
</reference>
<comment type="function">
    <text evidence="1">Central component in molecular interactions underlying sperm crawling. Forms an extensive filament system that extends from sperm villipoda, along the leading edge of the pseudopod.</text>
</comment>
<dbReference type="SUPFAM" id="SSF49354">
    <property type="entry name" value="PapD-like"/>
    <property type="match status" value="1"/>
</dbReference>
<keyword evidence="1" id="KW-0206">Cytoskeleton</keyword>
<keyword evidence="1" id="KW-0963">Cytoplasm</keyword>
<proteinExistence type="predicted"/>
<sequence length="141" mass="16258">MENFLLKLKPFDMISFPKPIPGNITSESRLLIKNNGHERVAVKIKCTNNKMFKISPVYSTADVGEARLIRLIFITEHDVPMDGKHHFSIHVVPSPESETVCEAFTSERGKNPLIIRIPIFFEKELNRNNTEDKITYLYNEL</sequence>
<dbReference type="InterPro" id="IPR008962">
    <property type="entry name" value="PapD-like_sf"/>
</dbReference>
<evidence type="ECO:0000256" key="1">
    <source>
        <dbReference type="RuleBase" id="RU003425"/>
    </source>
</evidence>
<dbReference type="PROSITE" id="PS50202">
    <property type="entry name" value="MSP"/>
    <property type="match status" value="1"/>
</dbReference>
<dbReference type="AlphaFoldDB" id="A0A0K0FP15"/>